<dbReference type="InterPro" id="IPR056722">
    <property type="entry name" value="DUF7820"/>
</dbReference>
<feature type="region of interest" description="Disordered" evidence="1">
    <location>
        <begin position="816"/>
        <end position="843"/>
    </location>
</feature>
<keyword evidence="2" id="KW-0812">Transmembrane</keyword>
<reference evidence="4 5" key="1">
    <citation type="submission" date="2024-02" db="EMBL/GenBank/DDBJ databases">
        <title>Discinaceae phylogenomics.</title>
        <authorList>
            <person name="Dirks A.C."/>
            <person name="James T.Y."/>
        </authorList>
    </citation>
    <scope>NUCLEOTIDE SEQUENCE [LARGE SCALE GENOMIC DNA]</scope>
    <source>
        <strain evidence="4 5">ACD0624</strain>
    </source>
</reference>
<organism evidence="4 5">
    <name type="scientific">Discina gigas</name>
    <dbReference type="NCBI Taxonomy" id="1032678"/>
    <lineage>
        <taxon>Eukaryota</taxon>
        <taxon>Fungi</taxon>
        <taxon>Dikarya</taxon>
        <taxon>Ascomycota</taxon>
        <taxon>Pezizomycotina</taxon>
        <taxon>Pezizomycetes</taxon>
        <taxon>Pezizales</taxon>
        <taxon>Discinaceae</taxon>
        <taxon>Discina</taxon>
    </lineage>
</organism>
<protein>
    <recommendedName>
        <fullName evidence="3">DUF7820 domain-containing protein</fullName>
    </recommendedName>
</protein>
<feature type="compositionally biased region" description="Low complexity" evidence="1">
    <location>
        <begin position="86"/>
        <end position="103"/>
    </location>
</feature>
<dbReference type="Proteomes" id="UP001447188">
    <property type="component" value="Unassembled WGS sequence"/>
</dbReference>
<dbReference type="EMBL" id="JBBBZM010000097">
    <property type="protein sequence ID" value="KAL0634345.1"/>
    <property type="molecule type" value="Genomic_DNA"/>
</dbReference>
<feature type="compositionally biased region" description="Polar residues" evidence="1">
    <location>
        <begin position="74"/>
        <end position="85"/>
    </location>
</feature>
<feature type="domain" description="DUF7820" evidence="3">
    <location>
        <begin position="603"/>
        <end position="757"/>
    </location>
</feature>
<feature type="compositionally biased region" description="Gly residues" evidence="1">
    <location>
        <begin position="322"/>
        <end position="332"/>
    </location>
</feature>
<feature type="compositionally biased region" description="Basic and acidic residues" evidence="1">
    <location>
        <begin position="676"/>
        <end position="685"/>
    </location>
</feature>
<dbReference type="Pfam" id="PF25130">
    <property type="entry name" value="DUF7820"/>
    <property type="match status" value="1"/>
</dbReference>
<keyword evidence="2" id="KW-0472">Membrane</keyword>
<evidence type="ECO:0000256" key="2">
    <source>
        <dbReference type="SAM" id="Phobius"/>
    </source>
</evidence>
<evidence type="ECO:0000313" key="5">
    <source>
        <dbReference type="Proteomes" id="UP001447188"/>
    </source>
</evidence>
<evidence type="ECO:0000259" key="3">
    <source>
        <dbReference type="Pfam" id="PF25130"/>
    </source>
</evidence>
<feature type="compositionally biased region" description="Basic residues" evidence="1">
    <location>
        <begin position="821"/>
        <end position="832"/>
    </location>
</feature>
<feature type="compositionally biased region" description="Polar residues" evidence="1">
    <location>
        <begin position="181"/>
        <end position="190"/>
    </location>
</feature>
<feature type="compositionally biased region" description="Low complexity" evidence="1">
    <location>
        <begin position="164"/>
        <end position="180"/>
    </location>
</feature>
<keyword evidence="5" id="KW-1185">Reference proteome</keyword>
<evidence type="ECO:0000313" key="4">
    <source>
        <dbReference type="EMBL" id="KAL0634345.1"/>
    </source>
</evidence>
<proteinExistence type="predicted"/>
<feature type="region of interest" description="Disordered" evidence="1">
    <location>
        <begin position="164"/>
        <end position="193"/>
    </location>
</feature>
<sequence>MENRISRASSSRSATASEIDDALYPAYHHYRPGPSLAASTSLRRPVLSPARDNGQPNPENVFADPADSPPPSPTGSAFYSNSVVTPTPSVRRPSLSLSARRSPSPLPGGANGGYYYYQHHRLSQSLTPSIRSSSSSTYGYGGGGGGGAGAGGAAGGAGGGGLNRSNTTGTNGTGYSTLSSIPSNLSDFTSPPSPLPPIAPVRPQWNYGGHQQNIYPDSVHTGSVVPEEDDPFADDFMIPVGDGFAPHHQRPQAAMVFPSSASSVGSVEPPPYTRYPKPEEVGAPLMQNGDSGIDLGSPGLDEDARSRRAALEASGGAGLLGGAGMIGGGGGGDGDDNDGSGASKEWRQKRVLGFKLPAMIVIALVVLLAVGLGVGLGVGLKDYSAAMTVYPNPTITTLPPNSEESGPTLSSPNATYPTIPTGIALLSPLMLSDSDSSCNILAQDASAPNFFGQGSDLLWSCQSDQTQDINAVTWRFEKFPADQQVNMADFISEPPFLRGSEYGDGKWGAYQVSSAEGIQIWEDSTQLIKIIGDDIVIEYSGKPAWRDGTQNQPLWHIPFAFYNNTNSDSTTLLPRHIASVTAAASSPVSTSVVTGDYTYKFGVLVNKTVIVKQSTIEANIASESGTILTGNGTILIPGEIVWKCVWEKTLLEVELFVNDPSEGYSRESLRGSANKPESDKPHVSHNESSPTGSISQPMGTGDASTTFLDSQQTPDTGPSGNLSATYKRNSHRKRTSIISGRGRVDPYSRRISIQESRPTTKRIRQLLGMDLTDPDPDGHADLGAVKCTQFIATADGGITPFMDKVSGEGYVVLKEQGGPGTRRRNMHRHRRGTPGMAERAAYSDGYGGPVAARKELNERDSDCFCRWSS</sequence>
<name>A0ABR3GEZ3_9PEZI</name>
<evidence type="ECO:0000256" key="1">
    <source>
        <dbReference type="SAM" id="MobiDB-lite"/>
    </source>
</evidence>
<comment type="caution">
    <text evidence="4">The sequence shown here is derived from an EMBL/GenBank/DDBJ whole genome shotgun (WGS) entry which is preliminary data.</text>
</comment>
<feature type="region of interest" description="Disordered" evidence="1">
    <location>
        <begin position="26"/>
        <end position="112"/>
    </location>
</feature>
<feature type="compositionally biased region" description="Polar residues" evidence="1">
    <location>
        <begin position="686"/>
        <end position="727"/>
    </location>
</feature>
<feature type="region of interest" description="Disordered" evidence="1">
    <location>
        <begin position="322"/>
        <end position="343"/>
    </location>
</feature>
<feature type="region of interest" description="Disordered" evidence="1">
    <location>
        <begin position="662"/>
        <end position="738"/>
    </location>
</feature>
<accession>A0ABR3GEZ3</accession>
<gene>
    <name evidence="4" type="ORF">Q9L58_006749</name>
</gene>
<keyword evidence="2" id="KW-1133">Transmembrane helix</keyword>
<feature type="transmembrane region" description="Helical" evidence="2">
    <location>
        <begin position="356"/>
        <end position="380"/>
    </location>
</feature>